<dbReference type="InterPro" id="IPR019013">
    <property type="entry name" value="Vma21"/>
</dbReference>
<evidence type="ECO:0000313" key="7">
    <source>
        <dbReference type="EnsemblPlants" id="HORVU.MOREX.r3.4HG0396300.1"/>
    </source>
</evidence>
<reference evidence="7" key="2">
    <citation type="submission" date="2020-10" db="EMBL/GenBank/DDBJ databases">
        <authorList>
            <person name="Scholz U."/>
            <person name="Mascher M."/>
            <person name="Fiebig A."/>
        </authorList>
    </citation>
    <scope>NUCLEOTIDE SEQUENCE [LARGE SCALE GENOMIC DNA]</scope>
    <source>
        <strain evidence="7">cv. Morex</strain>
    </source>
</reference>
<dbReference type="Gramene" id="HORVU.MOREX.r2.4HG0329730.1">
    <property type="protein sequence ID" value="HORVU.MOREX.r2.4HG0329730.1"/>
    <property type="gene ID" value="HORVU.MOREX.r2.4HG0329730"/>
</dbReference>
<evidence type="ECO:0000313" key="8">
    <source>
        <dbReference type="Proteomes" id="UP000011116"/>
    </source>
</evidence>
<dbReference type="PANTHER" id="PTHR31792:SF4">
    <property type="entry name" value="VACUOLAR ATPASE ASSEMBLY INTEGRAL MEMBRANE PROTEIN VMA21 HOMOLOG"/>
    <property type="match status" value="1"/>
</dbReference>
<keyword evidence="8" id="KW-1185">Reference proteome</keyword>
<dbReference type="EnsemblPlants" id="HORVU.MOREX.r3.4HG0396300.1">
    <property type="protein sequence ID" value="HORVU.MOREX.r3.4HG0396300.1"/>
    <property type="gene ID" value="HORVU.MOREX.r3.4HG0396300"/>
</dbReference>
<feature type="transmembrane region" description="Helical" evidence="6">
    <location>
        <begin position="43"/>
        <end position="63"/>
    </location>
</feature>
<proteinExistence type="inferred from homology"/>
<protein>
    <recommendedName>
        <fullName evidence="6">Vacuolar ATPase assembly integral membrane protein VMA21 homolog</fullName>
    </recommendedName>
</protein>
<dbReference type="Proteomes" id="UP000011116">
    <property type="component" value="Chromosome 4H"/>
</dbReference>
<dbReference type="OrthoDB" id="160405at2759"/>
<comment type="subcellular location">
    <subcellularLocation>
        <location evidence="6">Endoplasmic reticulum membrane</location>
        <topology evidence="6">Multi-pass membrane protein</topology>
    </subcellularLocation>
    <subcellularLocation>
        <location evidence="6">Endoplasmic reticulum-Golgi intermediate compartment membrane</location>
        <topology evidence="6">Multi-pass membrane protein</topology>
    </subcellularLocation>
    <subcellularLocation>
        <location evidence="6">Cytoplasmic vesicle</location>
        <location evidence="6">COPII-coated vesicle membrane</location>
        <topology evidence="6">Multi-pass membrane protein</topology>
    </subcellularLocation>
</comment>
<comment type="function">
    <text evidence="6">Required for the assembly of the V0 complex of the vacuolar ATPase (V-ATPase) in the endoplasmic reticulum.</text>
</comment>
<dbReference type="GO" id="GO:0012507">
    <property type="term" value="C:ER to Golgi transport vesicle membrane"/>
    <property type="evidence" value="ECO:0007669"/>
    <property type="project" value="UniProtKB-SubCell"/>
</dbReference>
<feature type="transmembrane region" description="Helical" evidence="6">
    <location>
        <begin position="12"/>
        <end position="31"/>
    </location>
</feature>
<evidence type="ECO:0000256" key="5">
    <source>
        <dbReference type="ARBA" id="ARBA00023329"/>
    </source>
</evidence>
<organism evidence="7 8">
    <name type="scientific">Hordeum vulgare subsp. vulgare</name>
    <name type="common">Domesticated barley</name>
    <dbReference type="NCBI Taxonomy" id="112509"/>
    <lineage>
        <taxon>Eukaryota</taxon>
        <taxon>Viridiplantae</taxon>
        <taxon>Streptophyta</taxon>
        <taxon>Embryophyta</taxon>
        <taxon>Tracheophyta</taxon>
        <taxon>Spermatophyta</taxon>
        <taxon>Magnoliopsida</taxon>
        <taxon>Liliopsida</taxon>
        <taxon>Poales</taxon>
        <taxon>Poaceae</taxon>
        <taxon>BOP clade</taxon>
        <taxon>Pooideae</taxon>
        <taxon>Triticodae</taxon>
        <taxon>Triticeae</taxon>
        <taxon>Hordeinae</taxon>
        <taxon>Hordeum</taxon>
    </lineage>
</organism>
<keyword evidence="3 6" id="KW-1133">Transmembrane helix</keyword>
<gene>
    <name evidence="7" type="primary">LOC123449308</name>
</gene>
<keyword evidence="2 6" id="KW-0256">Endoplasmic reticulum</keyword>
<accession>A0A8I6Y8R7</accession>
<dbReference type="Gramene" id="HORVU.MOREX.r3.4HG0396300.1">
    <property type="protein sequence ID" value="HORVU.MOREX.r3.4HG0396300.1"/>
    <property type="gene ID" value="HORVU.MOREX.r3.4HG0396300"/>
</dbReference>
<dbReference type="AlphaFoldDB" id="A0A8I6Y8R7"/>
<dbReference type="GO" id="GO:0005789">
    <property type="term" value="C:endoplasmic reticulum membrane"/>
    <property type="evidence" value="ECO:0000318"/>
    <property type="project" value="GO_Central"/>
</dbReference>
<dbReference type="SMR" id="A0A8I6Y8R7"/>
<dbReference type="PANTHER" id="PTHR31792">
    <property type="entry name" value="VACUOLAR ATPASE ASSEMBLY INTEGRAL MEMBRANE PROTEIN VMA21"/>
    <property type="match status" value="1"/>
</dbReference>
<dbReference type="GO" id="GO:0070072">
    <property type="term" value="P:vacuolar proton-transporting V-type ATPase complex assembly"/>
    <property type="evidence" value="ECO:0000318"/>
    <property type="project" value="GO_Central"/>
</dbReference>
<keyword evidence="5 6" id="KW-0968">Cytoplasmic vesicle</keyword>
<reference evidence="8" key="1">
    <citation type="journal article" date="2012" name="Nature">
        <title>A physical, genetic and functional sequence assembly of the barley genome.</title>
        <authorList>
            <consortium name="The International Barley Genome Sequencing Consortium"/>
            <person name="Mayer K.F."/>
            <person name="Waugh R."/>
            <person name="Brown J.W."/>
            <person name="Schulman A."/>
            <person name="Langridge P."/>
            <person name="Platzer M."/>
            <person name="Fincher G.B."/>
            <person name="Muehlbauer G.J."/>
            <person name="Sato K."/>
            <person name="Close T.J."/>
            <person name="Wise R.P."/>
            <person name="Stein N."/>
        </authorList>
    </citation>
    <scope>NUCLEOTIDE SEQUENCE [LARGE SCALE GENOMIC DNA]</scope>
    <source>
        <strain evidence="8">cv. Morex</strain>
    </source>
</reference>
<evidence type="ECO:0000256" key="3">
    <source>
        <dbReference type="ARBA" id="ARBA00022989"/>
    </source>
</evidence>
<dbReference type="GO" id="GO:0033116">
    <property type="term" value="C:endoplasmic reticulum-Golgi intermediate compartment membrane"/>
    <property type="evidence" value="ECO:0007669"/>
    <property type="project" value="UniProtKB-SubCell"/>
</dbReference>
<dbReference type="HAMAP" id="MF_03058">
    <property type="entry name" value="VMA21"/>
    <property type="match status" value="1"/>
</dbReference>
<name>A0A8I6Y8R7_HORVV</name>
<evidence type="ECO:0000256" key="1">
    <source>
        <dbReference type="ARBA" id="ARBA00022692"/>
    </source>
</evidence>
<sequence>MSGVIIKFTVTSMFMWMAPVAIIYGFYHQIFPGISELSSSARTLASGFLAVISVNIVIGFYIYSAMMETPCQEPQPDATFLENAKASINHPASSQVSDDSKGKGKVE</sequence>
<dbReference type="KEGG" id="hvg:123449308"/>
<evidence type="ECO:0000256" key="6">
    <source>
        <dbReference type="HAMAP-Rule" id="MF_03058"/>
    </source>
</evidence>
<keyword evidence="4 6" id="KW-0472">Membrane</keyword>
<dbReference type="GeneID" id="123449308"/>
<evidence type="ECO:0000256" key="4">
    <source>
        <dbReference type="ARBA" id="ARBA00023136"/>
    </source>
</evidence>
<reference evidence="7" key="3">
    <citation type="submission" date="2022-01" db="UniProtKB">
        <authorList>
            <consortium name="EnsemblPlants"/>
        </authorList>
    </citation>
    <scope>IDENTIFICATION</scope>
    <source>
        <strain evidence="7">subsp. vulgare</strain>
    </source>
</reference>
<comment type="similarity">
    <text evidence="6">Belongs to the VMA21 family.</text>
</comment>
<evidence type="ECO:0000256" key="2">
    <source>
        <dbReference type="ARBA" id="ARBA00022824"/>
    </source>
</evidence>
<dbReference type="Pfam" id="PF09446">
    <property type="entry name" value="VMA21"/>
    <property type="match status" value="1"/>
</dbReference>
<keyword evidence="1 6" id="KW-0812">Transmembrane</keyword>
<dbReference type="RefSeq" id="XP_044982409.1">
    <property type="nucleotide sequence ID" value="XM_045126474.1"/>
</dbReference>